<reference evidence="2" key="1">
    <citation type="submission" date="2016-10" db="EMBL/GenBank/DDBJ databases">
        <authorList>
            <person name="Varghese N."/>
            <person name="Submissions S."/>
        </authorList>
    </citation>
    <scope>NUCLEOTIDE SEQUENCE [LARGE SCALE GENOMIC DNA]</scope>
    <source>
        <strain evidence="2">DSM 26382</strain>
    </source>
</reference>
<dbReference type="AlphaFoldDB" id="A0A1G6PZH5"/>
<sequence length="78" mass="8936">MSSKQITVPSQYANSMLDLIEQRLHEIGKNYQANGQSYQDDLEITAFRAMAQQLGYDFEIRSVTGGFEITRHEHKAVE</sequence>
<proteinExistence type="predicted"/>
<evidence type="ECO:0000313" key="2">
    <source>
        <dbReference type="Proteomes" id="UP000199467"/>
    </source>
</evidence>
<organism evidence="1 2">
    <name type="scientific">Ectopseudomonas chengduensis</name>
    <dbReference type="NCBI Taxonomy" id="489632"/>
    <lineage>
        <taxon>Bacteria</taxon>
        <taxon>Pseudomonadati</taxon>
        <taxon>Pseudomonadota</taxon>
        <taxon>Gammaproteobacteria</taxon>
        <taxon>Pseudomonadales</taxon>
        <taxon>Pseudomonadaceae</taxon>
        <taxon>Ectopseudomonas</taxon>
    </lineage>
</organism>
<keyword evidence="2" id="KW-1185">Reference proteome</keyword>
<name>A0A1G6PZH5_9GAMM</name>
<evidence type="ECO:0000313" key="1">
    <source>
        <dbReference type="EMBL" id="SDC85064.1"/>
    </source>
</evidence>
<protein>
    <submittedName>
        <fullName evidence="1">Uncharacterized protein</fullName>
    </submittedName>
</protein>
<dbReference type="Proteomes" id="UP000199467">
    <property type="component" value="Unassembled WGS sequence"/>
</dbReference>
<accession>A0A1G6PZH5</accession>
<dbReference type="EMBL" id="FMZQ01000007">
    <property type="protein sequence ID" value="SDC85064.1"/>
    <property type="molecule type" value="Genomic_DNA"/>
</dbReference>
<gene>
    <name evidence="1" type="ORF">SAMN05216576_107155</name>
</gene>